<dbReference type="Pfam" id="PF13302">
    <property type="entry name" value="Acetyltransf_3"/>
    <property type="match status" value="1"/>
</dbReference>
<dbReference type="GO" id="GO:0016747">
    <property type="term" value="F:acyltransferase activity, transferring groups other than amino-acyl groups"/>
    <property type="evidence" value="ECO:0007669"/>
    <property type="project" value="InterPro"/>
</dbReference>
<dbReference type="PANTHER" id="PTHR46067">
    <property type="entry name" value="ACYL-COA N-ACYLTRANSFERASES (NAT) SUPERFAMILY PROTEIN"/>
    <property type="match status" value="1"/>
</dbReference>
<reference evidence="2" key="1">
    <citation type="submission" date="2022-08" db="EMBL/GenBank/DDBJ databases">
        <authorList>
            <person name="Gutierrez-Valencia J."/>
        </authorList>
    </citation>
    <scope>NUCLEOTIDE SEQUENCE</scope>
</reference>
<proteinExistence type="predicted"/>
<dbReference type="AlphaFoldDB" id="A0AAV0K7I1"/>
<protein>
    <recommendedName>
        <fullName evidence="1">N-acetyltransferase domain-containing protein</fullName>
    </recommendedName>
</protein>
<organism evidence="2 3">
    <name type="scientific">Linum tenue</name>
    <dbReference type="NCBI Taxonomy" id="586396"/>
    <lineage>
        <taxon>Eukaryota</taxon>
        <taxon>Viridiplantae</taxon>
        <taxon>Streptophyta</taxon>
        <taxon>Embryophyta</taxon>
        <taxon>Tracheophyta</taxon>
        <taxon>Spermatophyta</taxon>
        <taxon>Magnoliopsida</taxon>
        <taxon>eudicotyledons</taxon>
        <taxon>Gunneridae</taxon>
        <taxon>Pentapetalae</taxon>
        <taxon>rosids</taxon>
        <taxon>fabids</taxon>
        <taxon>Malpighiales</taxon>
        <taxon>Linaceae</taxon>
        <taxon>Linum</taxon>
    </lineage>
</organism>
<dbReference type="SUPFAM" id="SSF55729">
    <property type="entry name" value="Acyl-CoA N-acyltransferases (Nat)"/>
    <property type="match status" value="1"/>
</dbReference>
<comment type="caution">
    <text evidence="2">The sequence shown here is derived from an EMBL/GenBank/DDBJ whole genome shotgun (WGS) entry which is preliminary data.</text>
</comment>
<dbReference type="Gene3D" id="3.40.630.30">
    <property type="match status" value="1"/>
</dbReference>
<name>A0AAV0K7I1_9ROSI</name>
<gene>
    <name evidence="2" type="ORF">LITE_LOCUS17521</name>
</gene>
<dbReference type="InterPro" id="IPR000182">
    <property type="entry name" value="GNAT_dom"/>
</dbReference>
<sequence length="177" mass="20149">MDPTSRITLRPFKLTDVDDFLKYAGDKTATRYMRWNPITSREEALTHLETVAIPHPWRRSIGLLDDDEDRSIGYISIFPGSGDDRSRANVGYILAAEYWGQGIVTAALRIAVSTVFADLPEVVRLQALVEVEHRASQRVLEKAGFLREGLLRKYGYCKGEIRDLFIYSLLSTDQLRI</sequence>
<dbReference type="PROSITE" id="PS51186">
    <property type="entry name" value="GNAT"/>
    <property type="match status" value="1"/>
</dbReference>
<accession>A0AAV0K7I1</accession>
<evidence type="ECO:0000313" key="3">
    <source>
        <dbReference type="Proteomes" id="UP001154282"/>
    </source>
</evidence>
<evidence type="ECO:0000313" key="2">
    <source>
        <dbReference type="EMBL" id="CAI0418026.1"/>
    </source>
</evidence>
<dbReference type="Proteomes" id="UP001154282">
    <property type="component" value="Unassembled WGS sequence"/>
</dbReference>
<feature type="domain" description="N-acetyltransferase" evidence="1">
    <location>
        <begin position="7"/>
        <end position="173"/>
    </location>
</feature>
<evidence type="ECO:0000259" key="1">
    <source>
        <dbReference type="PROSITE" id="PS51186"/>
    </source>
</evidence>
<dbReference type="EMBL" id="CAMGYJ010000005">
    <property type="protein sequence ID" value="CAI0418026.1"/>
    <property type="molecule type" value="Genomic_DNA"/>
</dbReference>
<keyword evidence="3" id="KW-1185">Reference proteome</keyword>
<dbReference type="InterPro" id="IPR016181">
    <property type="entry name" value="Acyl_CoA_acyltransferase"/>
</dbReference>
<dbReference type="PANTHER" id="PTHR46067:SF18">
    <property type="entry name" value="ACYL-COA N-ACYLTRANSFERASES (NAT) SUPERFAMILY PROTEIN"/>
    <property type="match status" value="1"/>
</dbReference>